<feature type="region of interest" description="Disordered" evidence="1">
    <location>
        <begin position="485"/>
        <end position="694"/>
    </location>
</feature>
<feature type="compositionally biased region" description="Low complexity" evidence="1">
    <location>
        <begin position="11"/>
        <end position="22"/>
    </location>
</feature>
<feature type="compositionally biased region" description="Polar residues" evidence="1">
    <location>
        <begin position="588"/>
        <end position="628"/>
    </location>
</feature>
<evidence type="ECO:0000313" key="2">
    <source>
        <dbReference type="EMBL" id="CCX04820.1"/>
    </source>
</evidence>
<dbReference type="EMBL" id="HF935218">
    <property type="protein sequence ID" value="CCX04820.1"/>
    <property type="molecule type" value="Genomic_DNA"/>
</dbReference>
<organism evidence="2 3">
    <name type="scientific">Pyronema omphalodes (strain CBS 100304)</name>
    <name type="common">Pyronema confluens</name>
    <dbReference type="NCBI Taxonomy" id="1076935"/>
    <lineage>
        <taxon>Eukaryota</taxon>
        <taxon>Fungi</taxon>
        <taxon>Dikarya</taxon>
        <taxon>Ascomycota</taxon>
        <taxon>Pezizomycotina</taxon>
        <taxon>Pezizomycetes</taxon>
        <taxon>Pezizales</taxon>
        <taxon>Pyronemataceae</taxon>
        <taxon>Pyronema</taxon>
    </lineage>
</organism>
<feature type="region of interest" description="Disordered" evidence="1">
    <location>
        <begin position="725"/>
        <end position="748"/>
    </location>
</feature>
<keyword evidence="3" id="KW-1185">Reference proteome</keyword>
<accession>U4L435</accession>
<feature type="compositionally biased region" description="Basic and acidic residues" evidence="1">
    <location>
        <begin position="732"/>
        <end position="748"/>
    </location>
</feature>
<gene>
    <name evidence="2" type="ORF">PCON_03802</name>
</gene>
<feature type="compositionally biased region" description="Polar residues" evidence="1">
    <location>
        <begin position="496"/>
        <end position="510"/>
    </location>
</feature>
<evidence type="ECO:0000256" key="1">
    <source>
        <dbReference type="SAM" id="MobiDB-lite"/>
    </source>
</evidence>
<protein>
    <submittedName>
        <fullName evidence="2">Uncharacterized protein</fullName>
    </submittedName>
</protein>
<dbReference type="AlphaFoldDB" id="U4L435"/>
<dbReference type="OrthoDB" id="10364902at2759"/>
<name>U4L435_PYROM</name>
<evidence type="ECO:0000313" key="3">
    <source>
        <dbReference type="Proteomes" id="UP000018144"/>
    </source>
</evidence>
<proteinExistence type="predicted"/>
<reference evidence="2 3" key="1">
    <citation type="journal article" date="2013" name="PLoS Genet.">
        <title>The genome and development-dependent transcriptomes of Pyronema confluens: a window into fungal evolution.</title>
        <authorList>
            <person name="Traeger S."/>
            <person name="Altegoer F."/>
            <person name="Freitag M."/>
            <person name="Gabaldon T."/>
            <person name="Kempken F."/>
            <person name="Kumar A."/>
            <person name="Marcet-Houben M."/>
            <person name="Poggeler S."/>
            <person name="Stajich J.E."/>
            <person name="Nowrousian M."/>
        </authorList>
    </citation>
    <scope>NUCLEOTIDE SEQUENCE [LARGE SCALE GENOMIC DNA]</scope>
    <source>
        <strain evidence="3">CBS 100304</strain>
        <tissue evidence="2">Vegetative mycelium</tissue>
    </source>
</reference>
<feature type="region of interest" description="Disordered" evidence="1">
    <location>
        <begin position="1"/>
        <end position="23"/>
    </location>
</feature>
<sequence length="748" mass="85134">MPRKYKPFVLTDTPQTSTTPATEKLAETPSINATTAIQELVKTLTSPPLPPHKRAARLSNDDRKLTIIPSGPRAINEFKSVGQSSGIEILAKDIITGGEGYVMLHLKKMLKLSYLTWQLFLDDEKIRPKALAEVCEKWWQTGSFTLHFVHRDDTVVWDYILRPNAPDLPWRSAFPKHEKDSYRELTVDRYGMPNPFSVEHSEDVWKGYLETRLRLDYQQLKRRSLWFNYNERPKLMVIRDTVSRSFTTESAPAKIAEKLCDNVVMIKCNDKQIIGGTRKLTVFTRVYLPNSLSFYEVAYYEHIKEMCQVTDDSYGVAFGYRLVTDPTQGCDFRYIERLWSRGVPQMFHRESNGWCNVFYALQNKMENDEHEEWGFDIDSSDVEELVEAFGLQPAVVMRYLFAAVGGYPGVDEHGVRSDLTYASMWKLTGKTLEKKGIEFEKMLGDKMQAWCWGVECDKSSLHGPKEEKVEEAEEKVVSVEAESVDDWGNSGHGFSPPNTCKKTRQNQSHTAPKAGNVTYRTQPRANKKQDMPSAAKNTWGKPKKAPVTDKAWDSDAAAQPNAEDSSNNMPPAAQNAWEKEKKALATSKAWNSNAAAQPNTEDSSNNMPSATPNAWNVTARGQPQANSWRQEKAPAKAMAWNVIAGRQRKEHSQGQENAPSAPRAGNFTKTQPKKDQVEAPAVKDSSEENDAAYWREYDRRQKECAKMPHVKVPKDHLLKVKESWMDSEDEAELNKMPDDPWAQCEERR</sequence>
<dbReference type="Proteomes" id="UP000018144">
    <property type="component" value="Unassembled WGS sequence"/>
</dbReference>